<dbReference type="EMBL" id="CADEAL010003952">
    <property type="protein sequence ID" value="CAB1447595.1"/>
    <property type="molecule type" value="Genomic_DNA"/>
</dbReference>
<reference evidence="3" key="1">
    <citation type="submission" date="2020-03" db="EMBL/GenBank/DDBJ databases">
        <authorList>
            <person name="Weist P."/>
        </authorList>
    </citation>
    <scope>NUCLEOTIDE SEQUENCE</scope>
</reference>
<sequence length="396" mass="43685">MDGDRGAQWDSVAFRRTLAILLVQGCILPAAGQSGCIVPRPAGWMEGGVRGERQRKREKYTFVYLSLLNEGRRRGLAEVVALGPSAGLKTQERERTTFWLFTGKNEADDVTSRYHKTQFPREEERRGEERRGGEGRERRGEERRGGERRHSGILQARAGQGTALVMELMPFGGGSGSEGWQVGGTVQLDRCVGPSLSVYPSIYTLPSDCIPSLCKKGGDKKEIERLCQRSFSCSPPPPSLPFSVPSIPYVPVTALTDRQTDKWGDIMVRTERRRKSEEGACLPVCPPVPTQYSRASGTEEGVEERGRGLSGQSVYTPHPPTRNMIIVCKWWQRRKTWEKKKKGAEVGVQTVGCLLAFSGHPPPHTIPPSRALFVTPPSLPPPTFNTATSPHSAGVH</sequence>
<proteinExistence type="predicted"/>
<evidence type="ECO:0000256" key="2">
    <source>
        <dbReference type="SAM" id="SignalP"/>
    </source>
</evidence>
<feature type="compositionally biased region" description="Polar residues" evidence="1">
    <location>
        <begin position="384"/>
        <end position="396"/>
    </location>
</feature>
<name>A0A9N7VB59_PLEPL</name>
<feature type="region of interest" description="Disordered" evidence="1">
    <location>
        <begin position="377"/>
        <end position="396"/>
    </location>
</feature>
<feature type="region of interest" description="Disordered" evidence="1">
    <location>
        <begin position="292"/>
        <end position="316"/>
    </location>
</feature>
<evidence type="ECO:0000313" key="4">
    <source>
        <dbReference type="Proteomes" id="UP001153269"/>
    </source>
</evidence>
<keyword evidence="2" id="KW-0732">Signal</keyword>
<comment type="caution">
    <text evidence="3">The sequence shown here is derived from an EMBL/GenBank/DDBJ whole genome shotgun (WGS) entry which is preliminary data.</text>
</comment>
<evidence type="ECO:0000313" key="3">
    <source>
        <dbReference type="EMBL" id="CAB1447595.1"/>
    </source>
</evidence>
<feature type="chain" id="PRO_5040360230" evidence="2">
    <location>
        <begin position="33"/>
        <end position="396"/>
    </location>
</feature>
<feature type="signal peptide" evidence="2">
    <location>
        <begin position="1"/>
        <end position="32"/>
    </location>
</feature>
<dbReference type="AlphaFoldDB" id="A0A9N7VB59"/>
<keyword evidence="4" id="KW-1185">Reference proteome</keyword>
<organism evidence="3 4">
    <name type="scientific">Pleuronectes platessa</name>
    <name type="common">European plaice</name>
    <dbReference type="NCBI Taxonomy" id="8262"/>
    <lineage>
        <taxon>Eukaryota</taxon>
        <taxon>Metazoa</taxon>
        <taxon>Chordata</taxon>
        <taxon>Craniata</taxon>
        <taxon>Vertebrata</taxon>
        <taxon>Euteleostomi</taxon>
        <taxon>Actinopterygii</taxon>
        <taxon>Neopterygii</taxon>
        <taxon>Teleostei</taxon>
        <taxon>Neoteleostei</taxon>
        <taxon>Acanthomorphata</taxon>
        <taxon>Carangaria</taxon>
        <taxon>Pleuronectiformes</taxon>
        <taxon>Pleuronectoidei</taxon>
        <taxon>Pleuronectidae</taxon>
        <taxon>Pleuronectes</taxon>
    </lineage>
</organism>
<dbReference type="Proteomes" id="UP001153269">
    <property type="component" value="Unassembled WGS sequence"/>
</dbReference>
<evidence type="ECO:0000256" key="1">
    <source>
        <dbReference type="SAM" id="MobiDB-lite"/>
    </source>
</evidence>
<accession>A0A9N7VB59</accession>
<gene>
    <name evidence="3" type="ORF">PLEPLA_LOCUS35278</name>
</gene>
<protein>
    <submittedName>
        <fullName evidence="3">Uncharacterized protein</fullName>
    </submittedName>
</protein>
<feature type="compositionally biased region" description="Basic and acidic residues" evidence="1">
    <location>
        <begin position="119"/>
        <end position="150"/>
    </location>
</feature>
<feature type="region of interest" description="Disordered" evidence="1">
    <location>
        <begin position="111"/>
        <end position="156"/>
    </location>
</feature>